<name>A0A222FN70_9GAMM</name>
<organism evidence="1 2">
    <name type="scientific">Bacterioplanes sanyensis</name>
    <dbReference type="NCBI Taxonomy" id="1249553"/>
    <lineage>
        <taxon>Bacteria</taxon>
        <taxon>Pseudomonadati</taxon>
        <taxon>Pseudomonadota</taxon>
        <taxon>Gammaproteobacteria</taxon>
        <taxon>Oceanospirillales</taxon>
        <taxon>Oceanospirillaceae</taxon>
        <taxon>Bacterioplanes</taxon>
    </lineage>
</organism>
<dbReference type="PANTHER" id="PTHR32309">
    <property type="entry name" value="TYROSINE-PROTEIN KINASE"/>
    <property type="match status" value="1"/>
</dbReference>
<dbReference type="GO" id="GO:0005886">
    <property type="term" value="C:plasma membrane"/>
    <property type="evidence" value="ECO:0007669"/>
    <property type="project" value="TreeGrafter"/>
</dbReference>
<sequence>MNIPAQHMEIEEIYHQTLARGIRSLAITAANPEEGVSTLAIALAQRSLLAGKSTLLVDLNLYRPTLKSLAMVENSLTSKACHQPQLVGSSGRSLALTGVVAPARREDILQLRRPEELSRQIQQWQRDFDTLIFDTSPFSRINANNIPAEQVATACDGCLLVILAGQTTESMAQAAVEKLRSSDANLLGCVLNDRFNPPLQQELLREVNRLPRFARRLAQALRQWIRQNPLLSLEV</sequence>
<dbReference type="InterPro" id="IPR027417">
    <property type="entry name" value="P-loop_NTPase"/>
</dbReference>
<protein>
    <submittedName>
        <fullName evidence="1">Protein SypD</fullName>
    </submittedName>
</protein>
<dbReference type="Proteomes" id="UP000202440">
    <property type="component" value="Chromosome"/>
</dbReference>
<keyword evidence="2" id="KW-1185">Reference proteome</keyword>
<dbReference type="Gene3D" id="3.40.50.300">
    <property type="entry name" value="P-loop containing nucleotide triphosphate hydrolases"/>
    <property type="match status" value="1"/>
</dbReference>
<dbReference type="SUPFAM" id="SSF52540">
    <property type="entry name" value="P-loop containing nucleoside triphosphate hydrolases"/>
    <property type="match status" value="1"/>
</dbReference>
<dbReference type="KEGG" id="bsan:CHH28_13715"/>
<dbReference type="RefSeq" id="WP_094060838.1">
    <property type="nucleotide sequence ID" value="NZ_CP022530.1"/>
</dbReference>
<proteinExistence type="predicted"/>
<dbReference type="PANTHER" id="PTHR32309:SF13">
    <property type="entry name" value="FERRIC ENTEROBACTIN TRANSPORT PROTEIN FEPE"/>
    <property type="match status" value="1"/>
</dbReference>
<dbReference type="GO" id="GO:0004713">
    <property type="term" value="F:protein tyrosine kinase activity"/>
    <property type="evidence" value="ECO:0007669"/>
    <property type="project" value="TreeGrafter"/>
</dbReference>
<reference evidence="1 2" key="1">
    <citation type="submission" date="2017-07" db="EMBL/GenBank/DDBJ databases">
        <title>Annotated genome sequence of Bacterioplanes sanyensis isolated from Red Sea.</title>
        <authorList>
            <person name="Rehman Z.U."/>
        </authorList>
    </citation>
    <scope>NUCLEOTIDE SEQUENCE [LARGE SCALE GENOMIC DNA]</scope>
    <source>
        <strain evidence="1 2">NV9</strain>
    </source>
</reference>
<accession>A0A222FN70</accession>
<dbReference type="AlphaFoldDB" id="A0A222FN70"/>
<evidence type="ECO:0000313" key="1">
    <source>
        <dbReference type="EMBL" id="ASP39663.1"/>
    </source>
</evidence>
<dbReference type="OrthoDB" id="5812594at2"/>
<gene>
    <name evidence="1" type="ORF">CHH28_13715</name>
</gene>
<evidence type="ECO:0000313" key="2">
    <source>
        <dbReference type="Proteomes" id="UP000202440"/>
    </source>
</evidence>
<dbReference type="EMBL" id="CP022530">
    <property type="protein sequence ID" value="ASP39663.1"/>
    <property type="molecule type" value="Genomic_DNA"/>
</dbReference>
<dbReference type="InterPro" id="IPR050445">
    <property type="entry name" value="Bact_polysacc_biosynth/exp"/>
</dbReference>